<evidence type="ECO:0000256" key="6">
    <source>
        <dbReference type="SAM" id="Phobius"/>
    </source>
</evidence>
<name>A0ABD5XWJ9_9EURY</name>
<dbReference type="Pfam" id="PF01943">
    <property type="entry name" value="Polysacc_synt"/>
    <property type="match status" value="1"/>
</dbReference>
<reference evidence="7 8" key="1">
    <citation type="journal article" date="2019" name="Int. J. Syst. Evol. Microbiol.">
        <title>The Global Catalogue of Microorganisms (GCM) 10K type strain sequencing project: providing services to taxonomists for standard genome sequencing and annotation.</title>
        <authorList>
            <consortium name="The Broad Institute Genomics Platform"/>
            <consortium name="The Broad Institute Genome Sequencing Center for Infectious Disease"/>
            <person name="Wu L."/>
            <person name="Ma J."/>
        </authorList>
    </citation>
    <scope>NUCLEOTIDE SEQUENCE [LARGE SCALE GENOMIC DNA]</scope>
    <source>
        <strain evidence="7 8">DT92</strain>
    </source>
</reference>
<comment type="subcellular location">
    <subcellularLocation>
        <location evidence="1">Cell membrane</location>
        <topology evidence="1">Multi-pass membrane protein</topology>
    </subcellularLocation>
</comment>
<accession>A0ABD5XWJ9</accession>
<keyword evidence="2" id="KW-1003">Cell membrane</keyword>
<dbReference type="PANTHER" id="PTHR30250">
    <property type="entry name" value="PST FAMILY PREDICTED COLANIC ACID TRANSPORTER"/>
    <property type="match status" value="1"/>
</dbReference>
<feature type="transmembrane region" description="Helical" evidence="6">
    <location>
        <begin position="45"/>
        <end position="65"/>
    </location>
</feature>
<keyword evidence="4 6" id="KW-1133">Transmembrane helix</keyword>
<gene>
    <name evidence="7" type="ORF">ACFQRB_18360</name>
</gene>
<dbReference type="InterPro" id="IPR002797">
    <property type="entry name" value="Polysacc_synth"/>
</dbReference>
<keyword evidence="5 6" id="KW-0472">Membrane</keyword>
<protein>
    <submittedName>
        <fullName evidence="7">Oligosaccharide flippase family protein</fullName>
    </submittedName>
</protein>
<keyword evidence="3 6" id="KW-0812">Transmembrane</keyword>
<evidence type="ECO:0000256" key="3">
    <source>
        <dbReference type="ARBA" id="ARBA00022692"/>
    </source>
</evidence>
<feature type="transmembrane region" description="Helical" evidence="6">
    <location>
        <begin position="184"/>
        <end position="203"/>
    </location>
</feature>
<evidence type="ECO:0000256" key="2">
    <source>
        <dbReference type="ARBA" id="ARBA00022475"/>
    </source>
</evidence>
<evidence type="ECO:0000313" key="7">
    <source>
        <dbReference type="EMBL" id="MFC7137876.1"/>
    </source>
</evidence>
<evidence type="ECO:0000256" key="1">
    <source>
        <dbReference type="ARBA" id="ARBA00004651"/>
    </source>
</evidence>
<feature type="transmembrane region" description="Helical" evidence="6">
    <location>
        <begin position="122"/>
        <end position="142"/>
    </location>
</feature>
<dbReference type="PANTHER" id="PTHR30250:SF11">
    <property type="entry name" value="O-ANTIGEN TRANSPORTER-RELATED"/>
    <property type="match status" value="1"/>
</dbReference>
<sequence>MAASLRKRIASGVKATFAANTFDMLANAALIVLLTRYLMTPAEYGTLNFVLAAASVVAILGTLGLPKSAGRYVTEYVEADPGLVRYVVRRSLTFVVGLALVVGAALVVVGGPLARLIGQDTLVPFLLIGAGYVIGNALLGYSREMLRAFDRVEWSGIVRVTMGVARVVFVVALVALGYGVAGALWGYVAGYFVAALVGGLLLAKRLAGEFEAAADPDTSVSRRILEYSVPLTATRGRTSSTRRWTSSSSARC</sequence>
<keyword evidence="8" id="KW-1185">Reference proteome</keyword>
<evidence type="ECO:0000313" key="8">
    <source>
        <dbReference type="Proteomes" id="UP001596368"/>
    </source>
</evidence>
<feature type="transmembrane region" description="Helical" evidence="6">
    <location>
        <begin position="154"/>
        <end position="178"/>
    </location>
</feature>
<dbReference type="Proteomes" id="UP001596368">
    <property type="component" value="Unassembled WGS sequence"/>
</dbReference>
<dbReference type="InterPro" id="IPR050833">
    <property type="entry name" value="Poly_Biosynth_Transport"/>
</dbReference>
<feature type="transmembrane region" description="Helical" evidence="6">
    <location>
        <begin position="21"/>
        <end position="39"/>
    </location>
</feature>
<feature type="transmembrane region" description="Helical" evidence="6">
    <location>
        <begin position="92"/>
        <end position="110"/>
    </location>
</feature>
<dbReference type="GO" id="GO:0005886">
    <property type="term" value="C:plasma membrane"/>
    <property type="evidence" value="ECO:0007669"/>
    <property type="project" value="UniProtKB-SubCell"/>
</dbReference>
<dbReference type="EMBL" id="JBHSZG010000008">
    <property type="protein sequence ID" value="MFC7137876.1"/>
    <property type="molecule type" value="Genomic_DNA"/>
</dbReference>
<comment type="caution">
    <text evidence="7">The sequence shown here is derived from an EMBL/GenBank/DDBJ whole genome shotgun (WGS) entry which is preliminary data.</text>
</comment>
<evidence type="ECO:0000256" key="4">
    <source>
        <dbReference type="ARBA" id="ARBA00022989"/>
    </source>
</evidence>
<dbReference type="AlphaFoldDB" id="A0ABD5XWJ9"/>
<evidence type="ECO:0000256" key="5">
    <source>
        <dbReference type="ARBA" id="ARBA00023136"/>
    </source>
</evidence>
<organism evidence="7 8">
    <name type="scientific">Halobaculum litoreum</name>
    <dbReference type="NCBI Taxonomy" id="3031998"/>
    <lineage>
        <taxon>Archaea</taxon>
        <taxon>Methanobacteriati</taxon>
        <taxon>Methanobacteriota</taxon>
        <taxon>Stenosarchaea group</taxon>
        <taxon>Halobacteria</taxon>
        <taxon>Halobacteriales</taxon>
        <taxon>Haloferacaceae</taxon>
        <taxon>Halobaculum</taxon>
    </lineage>
</organism>
<proteinExistence type="predicted"/>